<dbReference type="RefSeq" id="WP_150521382.1">
    <property type="nucleotide sequence ID" value="NZ_BMVX01000011.1"/>
</dbReference>
<dbReference type="Proteomes" id="UP000326831">
    <property type="component" value="Chromosome"/>
</dbReference>
<evidence type="ECO:0000313" key="2">
    <source>
        <dbReference type="EMBL" id="GGZ70442.1"/>
    </source>
</evidence>
<feature type="signal peptide" evidence="1">
    <location>
        <begin position="1"/>
        <end position="29"/>
    </location>
</feature>
<dbReference type="OrthoDB" id="4284456at2"/>
<feature type="chain" id="PRO_5044622998" description="Secreted protein" evidence="1">
    <location>
        <begin position="30"/>
        <end position="140"/>
    </location>
</feature>
<evidence type="ECO:0008006" key="5">
    <source>
        <dbReference type="Google" id="ProtNLM"/>
    </source>
</evidence>
<proteinExistence type="predicted"/>
<evidence type="ECO:0000313" key="4">
    <source>
        <dbReference type="Proteomes" id="UP000326831"/>
    </source>
</evidence>
<dbReference type="KEGG" id="ssub:CP968_32610"/>
<protein>
    <recommendedName>
        <fullName evidence="5">Secreted protein</fullName>
    </recommendedName>
</protein>
<reference evidence="2" key="1">
    <citation type="journal article" date="2014" name="Int. J. Syst. Evol. Microbiol.">
        <title>Complete genome sequence of Corynebacterium casei LMG S-19264T (=DSM 44701T), isolated from a smear-ripened cheese.</title>
        <authorList>
            <consortium name="US DOE Joint Genome Institute (JGI-PGF)"/>
            <person name="Walter F."/>
            <person name="Albersmeier A."/>
            <person name="Kalinowski J."/>
            <person name="Ruckert C."/>
        </authorList>
    </citation>
    <scope>NUCLEOTIDE SEQUENCE</scope>
    <source>
        <strain evidence="2">JCM 4834</strain>
    </source>
</reference>
<name>A0A5P2UY11_9ACTN</name>
<accession>A0A5P2UY11</accession>
<gene>
    <name evidence="3" type="ORF">CP968_32610</name>
    <name evidence="2" type="ORF">GCM10010371_32940</name>
</gene>
<reference evidence="3 4" key="2">
    <citation type="submission" date="2017-09" db="EMBL/GenBank/DDBJ databases">
        <authorList>
            <person name="Lee N."/>
            <person name="Cho B.-K."/>
        </authorList>
    </citation>
    <scope>NUCLEOTIDE SEQUENCE [LARGE SCALE GENOMIC DNA]</scope>
    <source>
        <strain evidence="3 4">ATCC 27467</strain>
    </source>
</reference>
<dbReference type="AlphaFoldDB" id="A0A5P2UY11"/>
<dbReference type="EMBL" id="CP023701">
    <property type="protein sequence ID" value="QEU82374.1"/>
    <property type="molecule type" value="Genomic_DNA"/>
</dbReference>
<keyword evidence="4" id="KW-1185">Reference proteome</keyword>
<organism evidence="3 4">
    <name type="scientific">Streptomyces subrutilus</name>
    <dbReference type="NCBI Taxonomy" id="36818"/>
    <lineage>
        <taxon>Bacteria</taxon>
        <taxon>Bacillati</taxon>
        <taxon>Actinomycetota</taxon>
        <taxon>Actinomycetes</taxon>
        <taxon>Kitasatosporales</taxon>
        <taxon>Streptomycetaceae</taxon>
        <taxon>Streptomyces</taxon>
    </lineage>
</organism>
<evidence type="ECO:0000256" key="1">
    <source>
        <dbReference type="SAM" id="SignalP"/>
    </source>
</evidence>
<evidence type="ECO:0000313" key="3">
    <source>
        <dbReference type="EMBL" id="QEU82374.1"/>
    </source>
</evidence>
<dbReference type="Proteomes" id="UP000634660">
    <property type="component" value="Unassembled WGS sequence"/>
</dbReference>
<dbReference type="EMBL" id="BMVX01000011">
    <property type="protein sequence ID" value="GGZ70442.1"/>
    <property type="molecule type" value="Genomic_DNA"/>
</dbReference>
<keyword evidence="1" id="KW-0732">Signal</keyword>
<reference evidence="2" key="3">
    <citation type="submission" date="2020-09" db="EMBL/GenBank/DDBJ databases">
        <authorList>
            <person name="Sun Q."/>
            <person name="Ohkuma M."/>
        </authorList>
    </citation>
    <scope>NUCLEOTIDE SEQUENCE</scope>
    <source>
        <strain evidence="2">JCM 4834</strain>
    </source>
</reference>
<sequence>MSRTKKTAVARVGRAAVIGATGLASVALAAVPASAKGNVDITAPRTAHVGTAFTVAAHGGDDAARYLRVCLEGREDGAAWHGLNCGAVTETGADARVHVRVRATHAGVPEYRAVVYGLTGPHDRHPVRERTSDPVAVHVR</sequence>